<dbReference type="Proteomes" id="UP000694557">
    <property type="component" value="Unassembled WGS sequence"/>
</dbReference>
<feature type="chain" id="PRO_5034475205" evidence="2">
    <location>
        <begin position="20"/>
        <end position="216"/>
    </location>
</feature>
<dbReference type="Ensembl" id="ENSOKIT00005034812.1">
    <property type="protein sequence ID" value="ENSOKIP00005032962.1"/>
    <property type="gene ID" value="ENSOKIG00005014135.1"/>
</dbReference>
<dbReference type="AlphaFoldDB" id="A0A8C7FV26"/>
<evidence type="ECO:0000256" key="2">
    <source>
        <dbReference type="SAM" id="SignalP"/>
    </source>
</evidence>
<sequence length="216" mass="24391">MKEMSACVCILARLISAIANSYVGCVYLQSSSLCIPWVCVTTCEVDLRERVACVCAGGDDAPVYLQEETAECDMPKACDLKNYEDWYRLGSYCIKYFKAALNFTEAETQCRSAAPGGHLVSVHNCQANDNLLCVVMKNNAKNPRIWLGGFELFQSGKFVWTDGSSWNFEAWTPGEPISRWTSREDCVEMNWSKIGKWNDHTCFTKKSYVCSFKNRV</sequence>
<gene>
    <name evidence="4" type="primary">LOC109894771</name>
</gene>
<reference evidence="4" key="2">
    <citation type="submission" date="2025-09" db="UniProtKB">
        <authorList>
            <consortium name="Ensembl"/>
        </authorList>
    </citation>
    <scope>IDENTIFICATION</scope>
</reference>
<organism evidence="4 5">
    <name type="scientific">Oncorhynchus kisutch</name>
    <name type="common">Coho salmon</name>
    <name type="synonym">Salmo kisutch</name>
    <dbReference type="NCBI Taxonomy" id="8019"/>
    <lineage>
        <taxon>Eukaryota</taxon>
        <taxon>Metazoa</taxon>
        <taxon>Chordata</taxon>
        <taxon>Craniata</taxon>
        <taxon>Vertebrata</taxon>
        <taxon>Euteleostomi</taxon>
        <taxon>Actinopterygii</taxon>
        <taxon>Neopterygii</taxon>
        <taxon>Teleostei</taxon>
        <taxon>Protacanthopterygii</taxon>
        <taxon>Salmoniformes</taxon>
        <taxon>Salmonidae</taxon>
        <taxon>Salmoninae</taxon>
        <taxon>Oncorhynchus</taxon>
    </lineage>
</organism>
<dbReference type="PROSITE" id="PS00615">
    <property type="entry name" value="C_TYPE_LECTIN_1"/>
    <property type="match status" value="1"/>
</dbReference>
<dbReference type="SMART" id="SM00034">
    <property type="entry name" value="CLECT"/>
    <property type="match status" value="1"/>
</dbReference>
<feature type="signal peptide" evidence="2">
    <location>
        <begin position="1"/>
        <end position="19"/>
    </location>
</feature>
<dbReference type="InterPro" id="IPR001304">
    <property type="entry name" value="C-type_lectin-like"/>
</dbReference>
<keyword evidence="5" id="KW-1185">Reference proteome</keyword>
<dbReference type="Gene3D" id="3.10.100.10">
    <property type="entry name" value="Mannose-Binding Protein A, subunit A"/>
    <property type="match status" value="1"/>
</dbReference>
<name>A0A8C7FV26_ONCKI</name>
<accession>A0A8C7FV26</accession>
<proteinExistence type="predicted"/>
<dbReference type="InterPro" id="IPR016187">
    <property type="entry name" value="CTDL_fold"/>
</dbReference>
<dbReference type="PANTHER" id="PTHR22803">
    <property type="entry name" value="MANNOSE, PHOSPHOLIPASE, LECTIN RECEPTOR RELATED"/>
    <property type="match status" value="1"/>
</dbReference>
<evidence type="ECO:0000313" key="5">
    <source>
        <dbReference type="Proteomes" id="UP000694557"/>
    </source>
</evidence>
<reference evidence="4" key="1">
    <citation type="submission" date="2025-08" db="UniProtKB">
        <authorList>
            <consortium name="Ensembl"/>
        </authorList>
    </citation>
    <scope>IDENTIFICATION</scope>
</reference>
<keyword evidence="1" id="KW-1015">Disulfide bond</keyword>
<evidence type="ECO:0000259" key="3">
    <source>
        <dbReference type="PROSITE" id="PS50041"/>
    </source>
</evidence>
<dbReference type="GeneTree" id="ENSGT00940000164599"/>
<dbReference type="InterPro" id="IPR050111">
    <property type="entry name" value="C-type_lectin/snaclec_domain"/>
</dbReference>
<protein>
    <submittedName>
        <fullName evidence="4">Si:dkey-9i23.5</fullName>
    </submittedName>
</protein>
<dbReference type="Pfam" id="PF00059">
    <property type="entry name" value="Lectin_C"/>
    <property type="match status" value="1"/>
</dbReference>
<keyword evidence="2" id="KW-0732">Signal</keyword>
<dbReference type="SUPFAM" id="SSF56436">
    <property type="entry name" value="C-type lectin-like"/>
    <property type="match status" value="1"/>
</dbReference>
<feature type="domain" description="C-type lectin" evidence="3">
    <location>
        <begin position="89"/>
        <end position="211"/>
    </location>
</feature>
<evidence type="ECO:0000313" key="4">
    <source>
        <dbReference type="Ensembl" id="ENSOKIP00005032962.1"/>
    </source>
</evidence>
<dbReference type="InterPro" id="IPR018378">
    <property type="entry name" value="C-type_lectin_CS"/>
</dbReference>
<dbReference type="InterPro" id="IPR016186">
    <property type="entry name" value="C-type_lectin-like/link_sf"/>
</dbReference>
<evidence type="ECO:0000256" key="1">
    <source>
        <dbReference type="ARBA" id="ARBA00023157"/>
    </source>
</evidence>
<dbReference type="PROSITE" id="PS50041">
    <property type="entry name" value="C_TYPE_LECTIN_2"/>
    <property type="match status" value="1"/>
</dbReference>